<organism evidence="1 2">
    <name type="scientific">Bordetella ansorpii</name>
    <dbReference type="NCBI Taxonomy" id="288768"/>
    <lineage>
        <taxon>Bacteria</taxon>
        <taxon>Pseudomonadati</taxon>
        <taxon>Pseudomonadota</taxon>
        <taxon>Betaproteobacteria</taxon>
        <taxon>Burkholderiales</taxon>
        <taxon>Alcaligenaceae</taxon>
        <taxon>Bordetella</taxon>
    </lineage>
</organism>
<dbReference type="InterPro" id="IPR012349">
    <property type="entry name" value="Split_barrel_FMN-bd"/>
</dbReference>
<evidence type="ECO:0000313" key="1">
    <source>
        <dbReference type="EMBL" id="SAI74726.1"/>
    </source>
</evidence>
<dbReference type="PIRSF" id="PIRSF010372">
    <property type="entry name" value="PaiB"/>
    <property type="match status" value="1"/>
</dbReference>
<reference evidence="1 2" key="1">
    <citation type="submission" date="2016-04" db="EMBL/GenBank/DDBJ databases">
        <authorList>
            <consortium name="Pathogen Informatics"/>
        </authorList>
    </citation>
    <scope>NUCLEOTIDE SEQUENCE [LARGE SCALE GENOMIC DNA]</scope>
    <source>
        <strain evidence="1 2">H050680373</strain>
    </source>
</reference>
<dbReference type="PANTHER" id="PTHR35802">
    <property type="entry name" value="PROTEASE SYNTHASE AND SPORULATION PROTEIN PAI 2"/>
    <property type="match status" value="1"/>
</dbReference>
<dbReference type="Pfam" id="PF04299">
    <property type="entry name" value="FMN_bind_2"/>
    <property type="match status" value="1"/>
</dbReference>
<dbReference type="Gene3D" id="2.30.110.10">
    <property type="entry name" value="Electron Transport, Fmn-binding Protein, Chain A"/>
    <property type="match status" value="1"/>
</dbReference>
<protein>
    <submittedName>
        <fullName evidence="1">Negative transcriptional regulator of degradative-enzyme production</fullName>
    </submittedName>
</protein>
<keyword evidence="2" id="KW-1185">Reference proteome</keyword>
<dbReference type="PANTHER" id="PTHR35802:SF1">
    <property type="entry name" value="PROTEASE SYNTHASE AND SPORULATION PROTEIN PAI 2"/>
    <property type="match status" value="1"/>
</dbReference>
<accession>A0A157SXQ2</accession>
<gene>
    <name evidence="1" type="primary">paiB</name>
    <name evidence="1" type="ORF">SAMEA3906486_05443</name>
</gene>
<dbReference type="SUPFAM" id="SSF50475">
    <property type="entry name" value="FMN-binding split barrel"/>
    <property type="match status" value="1"/>
</dbReference>
<dbReference type="AlphaFoldDB" id="A0A157SXQ2"/>
<proteinExistence type="predicted"/>
<dbReference type="OrthoDB" id="9794948at2"/>
<dbReference type="EMBL" id="FKIF01000010">
    <property type="protein sequence ID" value="SAI74726.1"/>
    <property type="molecule type" value="Genomic_DNA"/>
</dbReference>
<dbReference type="InterPro" id="IPR007396">
    <property type="entry name" value="TR_PAI2-type"/>
</dbReference>
<dbReference type="STRING" id="288768.SAMEA3906486_05443"/>
<dbReference type="Proteomes" id="UP000076848">
    <property type="component" value="Unassembled WGS sequence"/>
</dbReference>
<name>A0A157SXQ2_9BORD</name>
<sequence>MYVPQHFSVSDAATLHELIRAYPLGMLVTHGANGLDANHIPFLLDVAGSGQATLHAHVARNNPVWQDVADGGEVLVVFRAGDAYISPNWYPSKHEAHKQVPTWNYRVVHAHGRLTVLDDERFVRGVVARLTRVHEAGQPRPWKMTDSAPEFIDGMLKAIVGIQVDVTQLVGKSKLSQNKSLRDLESAGAAVMARGYSDLGGAMLACAAEKTP</sequence>
<dbReference type="RefSeq" id="WP_066134386.1">
    <property type="nucleotide sequence ID" value="NZ_FKIF01000010.1"/>
</dbReference>
<evidence type="ECO:0000313" key="2">
    <source>
        <dbReference type="Proteomes" id="UP000076848"/>
    </source>
</evidence>